<evidence type="ECO:0000256" key="7">
    <source>
        <dbReference type="ARBA" id="ARBA00022927"/>
    </source>
</evidence>
<evidence type="ECO:0000256" key="17">
    <source>
        <dbReference type="SAM" id="MobiDB-lite"/>
    </source>
</evidence>
<dbReference type="Proteomes" id="UP000271626">
    <property type="component" value="Chromosome"/>
</dbReference>
<evidence type="ECO:0000259" key="19">
    <source>
        <dbReference type="Pfam" id="PF02096"/>
    </source>
</evidence>
<organism evidence="20 21">
    <name type="scientific">Tsukamurella paurometabola</name>
    <name type="common">Corynebacterium paurometabolum</name>
    <dbReference type="NCBI Taxonomy" id="2061"/>
    <lineage>
        <taxon>Bacteria</taxon>
        <taxon>Bacillati</taxon>
        <taxon>Actinomycetota</taxon>
        <taxon>Actinomycetes</taxon>
        <taxon>Mycobacteriales</taxon>
        <taxon>Tsukamurellaceae</taxon>
        <taxon>Tsukamurella</taxon>
    </lineage>
</organism>
<protein>
    <recommendedName>
        <fullName evidence="3">Membrane protein insertase YidC</fullName>
    </recommendedName>
    <alternativeName>
        <fullName evidence="15">Foldase YidC</fullName>
    </alternativeName>
    <alternativeName>
        <fullName evidence="14">Membrane integrase YidC</fullName>
    </alternativeName>
    <alternativeName>
        <fullName evidence="13">Membrane protein YidC</fullName>
    </alternativeName>
</protein>
<dbReference type="CDD" id="cd20070">
    <property type="entry name" value="5TM_YidC_Alb3"/>
    <property type="match status" value="1"/>
</dbReference>
<evidence type="ECO:0000256" key="14">
    <source>
        <dbReference type="ARBA" id="ARBA00033245"/>
    </source>
</evidence>
<dbReference type="InterPro" id="IPR047196">
    <property type="entry name" value="YidC_ALB_C"/>
</dbReference>
<dbReference type="GO" id="GO:0032977">
    <property type="term" value="F:membrane insertase activity"/>
    <property type="evidence" value="ECO:0007669"/>
    <property type="project" value="InterPro"/>
</dbReference>
<comment type="subunit">
    <text evidence="12">Interacts with the Sec translocase complex via SecD. Specifically interacts with transmembrane segments of nascent integral membrane proteins during membrane integration.</text>
</comment>
<comment type="subcellular location">
    <subcellularLocation>
        <location evidence="1">Cell membrane</location>
        <topology evidence="1">Multi-pass membrane protein</topology>
    </subcellularLocation>
    <subcellularLocation>
        <location evidence="16">Membrane</location>
        <topology evidence="16">Multi-pass membrane protein</topology>
    </subcellularLocation>
</comment>
<proteinExistence type="inferred from homology"/>
<feature type="transmembrane region" description="Helical" evidence="18">
    <location>
        <begin position="39"/>
        <end position="56"/>
    </location>
</feature>
<evidence type="ECO:0000256" key="2">
    <source>
        <dbReference type="ARBA" id="ARBA00010527"/>
    </source>
</evidence>
<keyword evidence="9 18" id="KW-0472">Membrane</keyword>
<accession>A0A3P8LDT8</accession>
<evidence type="ECO:0000256" key="15">
    <source>
        <dbReference type="ARBA" id="ARBA00033342"/>
    </source>
</evidence>
<dbReference type="InterPro" id="IPR028055">
    <property type="entry name" value="YidC/Oxa/ALB_C"/>
</dbReference>
<dbReference type="PANTHER" id="PTHR12428:SF65">
    <property type="entry name" value="CYTOCHROME C OXIDASE ASSEMBLY PROTEIN COX18, MITOCHONDRIAL"/>
    <property type="match status" value="1"/>
</dbReference>
<dbReference type="NCBIfam" id="NF002899">
    <property type="entry name" value="PRK03449.1"/>
    <property type="match status" value="1"/>
</dbReference>
<comment type="function">
    <text evidence="11">Required for the insertion and/or proper folding and/or complex formation of integral membrane proteins into the membrane. Involved in integration of membrane proteins that insert both dependently and independently of the Sec translocase complex, as well as at least some lipoproteins. Aids folding of multispanning membrane proteins.</text>
</comment>
<evidence type="ECO:0000256" key="16">
    <source>
        <dbReference type="RuleBase" id="RU003945"/>
    </source>
</evidence>
<feature type="region of interest" description="Disordered" evidence="17">
    <location>
        <begin position="302"/>
        <end position="386"/>
    </location>
</feature>
<dbReference type="AlphaFoldDB" id="A0A3P8LDT8"/>
<dbReference type="GO" id="GO:0051205">
    <property type="term" value="P:protein insertion into membrane"/>
    <property type="evidence" value="ECO:0007669"/>
    <property type="project" value="TreeGrafter"/>
</dbReference>
<dbReference type="EMBL" id="LR131273">
    <property type="protein sequence ID" value="VDR38392.1"/>
    <property type="molecule type" value="Genomic_DNA"/>
</dbReference>
<keyword evidence="6 16" id="KW-0812">Transmembrane</keyword>
<evidence type="ECO:0000256" key="8">
    <source>
        <dbReference type="ARBA" id="ARBA00022989"/>
    </source>
</evidence>
<evidence type="ECO:0000256" key="12">
    <source>
        <dbReference type="ARBA" id="ARBA00026028"/>
    </source>
</evidence>
<evidence type="ECO:0000256" key="10">
    <source>
        <dbReference type="ARBA" id="ARBA00023186"/>
    </source>
</evidence>
<reference evidence="20 21" key="1">
    <citation type="submission" date="2018-12" db="EMBL/GenBank/DDBJ databases">
        <authorList>
            <consortium name="Pathogen Informatics"/>
        </authorList>
    </citation>
    <scope>NUCLEOTIDE SEQUENCE [LARGE SCALE GENOMIC DNA]</scope>
    <source>
        <strain evidence="20 21">NCTC10741</strain>
    </source>
</reference>
<evidence type="ECO:0000256" key="13">
    <source>
        <dbReference type="ARBA" id="ARBA00031538"/>
    </source>
</evidence>
<feature type="transmembrane region" description="Helical" evidence="18">
    <location>
        <begin position="12"/>
        <end position="33"/>
    </location>
</feature>
<feature type="domain" description="Membrane insertase YidC/Oxa/ALB C-terminal" evidence="19">
    <location>
        <begin position="41"/>
        <end position="290"/>
    </location>
</feature>
<evidence type="ECO:0000256" key="4">
    <source>
        <dbReference type="ARBA" id="ARBA00022448"/>
    </source>
</evidence>
<keyword evidence="8 18" id="KW-1133">Transmembrane helix</keyword>
<keyword evidence="7" id="KW-0653">Protein transport</keyword>
<name>A0A3P8LDT8_TSUPA</name>
<feature type="compositionally biased region" description="Basic and acidic residues" evidence="17">
    <location>
        <begin position="302"/>
        <end position="312"/>
    </location>
</feature>
<evidence type="ECO:0000256" key="5">
    <source>
        <dbReference type="ARBA" id="ARBA00022475"/>
    </source>
</evidence>
<dbReference type="InterPro" id="IPR001708">
    <property type="entry name" value="YidC/ALB3/OXA1/COX18"/>
</dbReference>
<evidence type="ECO:0000313" key="20">
    <source>
        <dbReference type="EMBL" id="VDR38392.1"/>
    </source>
</evidence>
<evidence type="ECO:0000256" key="3">
    <source>
        <dbReference type="ARBA" id="ARBA00015325"/>
    </source>
</evidence>
<dbReference type="PANTHER" id="PTHR12428">
    <property type="entry name" value="OXA1"/>
    <property type="match status" value="1"/>
</dbReference>
<evidence type="ECO:0000313" key="21">
    <source>
        <dbReference type="Proteomes" id="UP000271626"/>
    </source>
</evidence>
<gene>
    <name evidence="20" type="primary">yidC_1</name>
    <name evidence="20" type="ORF">NCTC10741_01512</name>
</gene>
<dbReference type="NCBIfam" id="TIGR03592">
    <property type="entry name" value="yidC_oxa1_cterm"/>
    <property type="match status" value="1"/>
</dbReference>
<comment type="similarity">
    <text evidence="2">Belongs to the OXA1/ALB3/YidC family. Type 1 subfamily.</text>
</comment>
<keyword evidence="4" id="KW-0813">Transport</keyword>
<feature type="compositionally biased region" description="Low complexity" evidence="17">
    <location>
        <begin position="367"/>
        <end position="376"/>
    </location>
</feature>
<feature type="compositionally biased region" description="Basic residues" evidence="17">
    <location>
        <begin position="377"/>
        <end position="386"/>
    </location>
</feature>
<evidence type="ECO:0000256" key="11">
    <source>
        <dbReference type="ARBA" id="ARBA00025034"/>
    </source>
</evidence>
<dbReference type="Pfam" id="PF02096">
    <property type="entry name" value="60KD_IMP"/>
    <property type="match status" value="1"/>
</dbReference>
<keyword evidence="5" id="KW-1003">Cell membrane</keyword>
<keyword evidence="10" id="KW-0143">Chaperone</keyword>
<dbReference type="GO" id="GO:0005886">
    <property type="term" value="C:plasma membrane"/>
    <property type="evidence" value="ECO:0007669"/>
    <property type="project" value="UniProtKB-SubCell"/>
</dbReference>
<feature type="transmembrane region" description="Helical" evidence="18">
    <location>
        <begin position="252"/>
        <end position="277"/>
    </location>
</feature>
<sequence length="386" mass="43578">MSSFNPMSLDYVYYPVSGIMWVWHKVFSFVPGLGPDSGITWALSVIFLVLTLRAILYKPFVRQIRTTRQMQEFQPQMQALRKKYGKDRQKLALEMQKLQKEHGFNPLLGCLPALLQVPVFIGLFHVLRSFNRMAGGTTQMFGSPDMTAYATRHTPNYFFSATDVESFLDARLFGVPLSSYIQEPVAQFQAFMPVGPDNAFIEPDFQRSWIIALSVPLMIVAALATHFNSRASIARQPVASLENPQTAIMNRLMLWVFPLGVLVGGIFLPVAILIYWVTQNIWTYFQQHIVFGRLDKEDEEKKRLAQEKRAENAPKPGAKPKKGGAATSLTKAAETVPDDADDAAEAAPSKPTPGAKPKAQHPTANARQQQRNQQQRNRNRNKKRKR</sequence>
<evidence type="ECO:0000256" key="18">
    <source>
        <dbReference type="SAM" id="Phobius"/>
    </source>
</evidence>
<evidence type="ECO:0000256" key="6">
    <source>
        <dbReference type="ARBA" id="ARBA00022692"/>
    </source>
</evidence>
<feature type="transmembrane region" description="Helical" evidence="18">
    <location>
        <begin position="104"/>
        <end position="127"/>
    </location>
</feature>
<dbReference type="GO" id="GO:0015031">
    <property type="term" value="P:protein transport"/>
    <property type="evidence" value="ECO:0007669"/>
    <property type="project" value="UniProtKB-KW"/>
</dbReference>
<evidence type="ECO:0000256" key="9">
    <source>
        <dbReference type="ARBA" id="ARBA00023136"/>
    </source>
</evidence>
<evidence type="ECO:0000256" key="1">
    <source>
        <dbReference type="ARBA" id="ARBA00004651"/>
    </source>
</evidence>